<name>A0A195BJB9_9HYME</name>
<evidence type="ECO:0000313" key="3">
    <source>
        <dbReference type="Proteomes" id="UP000078540"/>
    </source>
</evidence>
<dbReference type="STRING" id="520822.A0A195BJB9"/>
<evidence type="ECO:0000256" key="1">
    <source>
        <dbReference type="SAM" id="MobiDB-lite"/>
    </source>
</evidence>
<accession>A0A195BJB9</accession>
<keyword evidence="3" id="KW-1185">Reference proteome</keyword>
<gene>
    <name evidence="2" type="ORF">ALC53_05328</name>
</gene>
<dbReference type="AlphaFoldDB" id="A0A195BJB9"/>
<dbReference type="EMBL" id="KQ976464">
    <property type="protein sequence ID" value="KYM84541.1"/>
    <property type="molecule type" value="Genomic_DNA"/>
</dbReference>
<protein>
    <submittedName>
        <fullName evidence="2">Uncharacterized protein</fullName>
    </submittedName>
</protein>
<sequence length="527" mass="59418">MSRSLVILNIGCSDIQIADEVWKLEPRTRSALVMKTVFYVKLEKRNTVDHQSGLRQFSRVNSQCARYLMENLSCPRSTTNWNWLAHLGLRPFASVKSGYNYAHAKIPDRNFAIALRGTRRKLMEMDVIPADRRPPEKEETWTLTADQQDSCVCFDGVDSKVKDEHNSEKTQLKSPAEVISVDAGDNVDNTLPRSQETRKSKTKKVKNYLKKCKGALSKGDESVTDKRRQENCTSWYLDDVSTCASQQEDHDEPPEKYTEFPEERLEEAVRDVESVEDPVPETLEENFLKGENFEETSHDALTRLLEEDRRADLSRSRTSLYEDAKDANSEQSVSDEKIPTKESELFRDEEKKDAAISLETLMTEDTNLNKCDSNDTLIAEVPEVNETATDLNSELMIIVKEEEDAPKVPASEEIIVPACCGRDPVLLAGEMTRLAEVPWVRASLFHLFLDERQRSLEAVYSGAPSEHPVYLCSITFTSDYRLNHTSSVDAQKTISGEYGAGFIVIGGNDGFTPSPPPPPPTTTILFS</sequence>
<dbReference type="Proteomes" id="UP000078540">
    <property type="component" value="Unassembled WGS sequence"/>
</dbReference>
<evidence type="ECO:0000313" key="2">
    <source>
        <dbReference type="EMBL" id="KYM84541.1"/>
    </source>
</evidence>
<reference evidence="2 3" key="1">
    <citation type="submission" date="2015-09" db="EMBL/GenBank/DDBJ databases">
        <title>Atta colombica WGS genome.</title>
        <authorList>
            <person name="Nygaard S."/>
            <person name="Hu H."/>
            <person name="Boomsma J."/>
            <person name="Zhang G."/>
        </authorList>
    </citation>
    <scope>NUCLEOTIDE SEQUENCE [LARGE SCALE GENOMIC DNA]</scope>
    <source>
        <strain evidence="2">Treedump-2</strain>
        <tissue evidence="2">Whole body</tissue>
    </source>
</reference>
<organism evidence="2 3">
    <name type="scientific">Atta colombica</name>
    <dbReference type="NCBI Taxonomy" id="520822"/>
    <lineage>
        <taxon>Eukaryota</taxon>
        <taxon>Metazoa</taxon>
        <taxon>Ecdysozoa</taxon>
        <taxon>Arthropoda</taxon>
        <taxon>Hexapoda</taxon>
        <taxon>Insecta</taxon>
        <taxon>Pterygota</taxon>
        <taxon>Neoptera</taxon>
        <taxon>Endopterygota</taxon>
        <taxon>Hymenoptera</taxon>
        <taxon>Apocrita</taxon>
        <taxon>Aculeata</taxon>
        <taxon>Formicoidea</taxon>
        <taxon>Formicidae</taxon>
        <taxon>Myrmicinae</taxon>
        <taxon>Atta</taxon>
    </lineage>
</organism>
<feature type="region of interest" description="Disordered" evidence="1">
    <location>
        <begin position="312"/>
        <end position="342"/>
    </location>
</feature>
<proteinExistence type="predicted"/>